<evidence type="ECO:0000313" key="3">
    <source>
        <dbReference type="Proteomes" id="UP001500185"/>
    </source>
</evidence>
<evidence type="ECO:0000313" key="2">
    <source>
        <dbReference type="EMBL" id="GAA0751006.1"/>
    </source>
</evidence>
<dbReference type="Gene3D" id="3.40.30.10">
    <property type="entry name" value="Glutaredoxin"/>
    <property type="match status" value="1"/>
</dbReference>
<dbReference type="Pfam" id="PF00578">
    <property type="entry name" value="AhpC-TSA"/>
    <property type="match status" value="1"/>
</dbReference>
<dbReference type="EMBL" id="BAAAGG010000001">
    <property type="protein sequence ID" value="GAA0751006.1"/>
    <property type="molecule type" value="Genomic_DNA"/>
</dbReference>
<feature type="domain" description="Alkyl hydroperoxide reductase subunit C/ Thiol specific antioxidant" evidence="1">
    <location>
        <begin position="25"/>
        <end position="142"/>
    </location>
</feature>
<proteinExistence type="predicted"/>
<evidence type="ECO:0000259" key="1">
    <source>
        <dbReference type="Pfam" id="PF00578"/>
    </source>
</evidence>
<dbReference type="PANTHER" id="PTHR42852">
    <property type="entry name" value="THIOL:DISULFIDE INTERCHANGE PROTEIN DSBE"/>
    <property type="match status" value="1"/>
</dbReference>
<dbReference type="PANTHER" id="PTHR42852:SF17">
    <property type="entry name" value="THIOREDOXIN-LIKE PROTEIN HI_1115"/>
    <property type="match status" value="1"/>
</dbReference>
<gene>
    <name evidence="2" type="ORF">GCM10009433_00530</name>
</gene>
<keyword evidence="3" id="KW-1185">Reference proteome</keyword>
<name>A0ABN1K0E0_9FLAO</name>
<dbReference type="SUPFAM" id="SSF52833">
    <property type="entry name" value="Thioredoxin-like"/>
    <property type="match status" value="1"/>
</dbReference>
<dbReference type="InterPro" id="IPR050553">
    <property type="entry name" value="Thioredoxin_ResA/DsbE_sf"/>
</dbReference>
<dbReference type="InterPro" id="IPR036249">
    <property type="entry name" value="Thioredoxin-like_sf"/>
</dbReference>
<reference evidence="2 3" key="1">
    <citation type="journal article" date="2019" name="Int. J. Syst. Evol. Microbiol.">
        <title>The Global Catalogue of Microorganisms (GCM) 10K type strain sequencing project: providing services to taxonomists for standard genome sequencing and annotation.</title>
        <authorList>
            <consortium name="The Broad Institute Genomics Platform"/>
            <consortium name="The Broad Institute Genome Sequencing Center for Infectious Disease"/>
            <person name="Wu L."/>
            <person name="Ma J."/>
        </authorList>
    </citation>
    <scope>NUCLEOTIDE SEQUENCE [LARGE SCALE GENOMIC DNA]</scope>
    <source>
        <strain evidence="2 3">JCM 16231</strain>
    </source>
</reference>
<sequence length="159" mass="18547">MKNILLVFSLFITQSYIAQSHPERLVDFELYELNGETFSKENIKENSFNYFIYYNPTCGHCVDTFKVLNLKSDQIKKADVQIYTISANTEQLTQSFFEQHAPKLQNLVNVEILRDEDYKFADAFNVGPFPTAFLYNKDNKLIKVYEGTSEVVLFLNEIK</sequence>
<organism evidence="2 3">
    <name type="scientific">Psychroflexus lacisalsi</name>
    <dbReference type="NCBI Taxonomy" id="503928"/>
    <lineage>
        <taxon>Bacteria</taxon>
        <taxon>Pseudomonadati</taxon>
        <taxon>Bacteroidota</taxon>
        <taxon>Flavobacteriia</taxon>
        <taxon>Flavobacteriales</taxon>
        <taxon>Flavobacteriaceae</taxon>
        <taxon>Psychroflexus</taxon>
    </lineage>
</organism>
<comment type="caution">
    <text evidence="2">The sequence shown here is derived from an EMBL/GenBank/DDBJ whole genome shotgun (WGS) entry which is preliminary data.</text>
</comment>
<protein>
    <recommendedName>
        <fullName evidence="1">Alkyl hydroperoxide reductase subunit C/ Thiol specific antioxidant domain-containing protein</fullName>
    </recommendedName>
</protein>
<dbReference type="RefSeq" id="WP_224455375.1">
    <property type="nucleotide sequence ID" value="NZ_BAAAGG010000001.1"/>
</dbReference>
<accession>A0ABN1K0E0</accession>
<dbReference type="InterPro" id="IPR000866">
    <property type="entry name" value="AhpC/TSA"/>
</dbReference>
<dbReference type="Proteomes" id="UP001500185">
    <property type="component" value="Unassembled WGS sequence"/>
</dbReference>